<organism evidence="1 2">
    <name type="scientific">Klebsiella michiganensis</name>
    <dbReference type="NCBI Taxonomy" id="1134687"/>
    <lineage>
        <taxon>Bacteria</taxon>
        <taxon>Pseudomonadati</taxon>
        <taxon>Pseudomonadota</taxon>
        <taxon>Gammaproteobacteria</taxon>
        <taxon>Enterobacterales</taxon>
        <taxon>Enterobacteriaceae</taxon>
        <taxon>Klebsiella/Raoultella group</taxon>
        <taxon>Klebsiella</taxon>
    </lineage>
</organism>
<reference evidence="1 2" key="1">
    <citation type="submission" date="2017-11" db="EMBL/GenBank/DDBJ databases">
        <authorList>
            <person name="Han C.G."/>
        </authorList>
    </citation>
    <scope>NUCLEOTIDE SEQUENCE [LARGE SCALE GENOMIC DNA]</scope>
    <source>
        <strain evidence="1 2">A11</strain>
    </source>
</reference>
<name>A0A2J4RFF7_9ENTR</name>
<reference evidence="1 2" key="2">
    <citation type="submission" date="2018-01" db="EMBL/GenBank/DDBJ databases">
        <title>Genomic study of Klebsiella pneumoniae.</title>
        <authorList>
            <person name="Yang Y."/>
            <person name="Bicalho R."/>
        </authorList>
    </citation>
    <scope>NUCLEOTIDE SEQUENCE [LARGE SCALE GENOMIC DNA]</scope>
    <source>
        <strain evidence="1 2">A11</strain>
    </source>
</reference>
<evidence type="ECO:0000313" key="2">
    <source>
        <dbReference type="Proteomes" id="UP000234505"/>
    </source>
</evidence>
<sequence>MINFIFISKENKIISSVGEELTAPVCSSLNSNGERGVISRYEVNNRVKHSDLIKELHKSFGDFYSPYNGVVIFCDSDYYSYLCKTTGLFFMIFDLKSCSVDLSDGALKQRIESLISLSIKKFFQIKKTLLVDNMVLMRLPYRNFNNTMLKELYDRLKRIHEFNTSELASNIKKIKDDCYKRVPEINPGRIFVDSNFNNFIFGHEIHSRQGTSTKNGHDMLCDISSKYRFGHRLDEFRHFNVQKKTNKRISGSFFNCHNQKECVNDETHINMFTSDFMEY</sequence>
<evidence type="ECO:0000313" key="1">
    <source>
        <dbReference type="EMBL" id="PLL42034.1"/>
    </source>
</evidence>
<dbReference type="RefSeq" id="WP_044347960.1">
    <property type="nucleotide sequence ID" value="NZ_JBBFNQ010000004.1"/>
</dbReference>
<proteinExistence type="predicted"/>
<dbReference type="AlphaFoldDB" id="A0A2J4RFF7"/>
<comment type="caution">
    <text evidence="1">The sequence shown here is derived from an EMBL/GenBank/DDBJ whole genome shotgun (WGS) entry which is preliminary data.</text>
</comment>
<dbReference type="Proteomes" id="UP000234505">
    <property type="component" value="Unassembled WGS sequence"/>
</dbReference>
<accession>A0A2J4RFF7</accession>
<protein>
    <submittedName>
        <fullName evidence="1">Uncharacterized protein</fullName>
    </submittedName>
</protein>
<gene>
    <name evidence="1" type="ORF">CWN50_09210</name>
</gene>
<dbReference type="EMBL" id="PIDS01000224">
    <property type="protein sequence ID" value="PLL42034.1"/>
    <property type="molecule type" value="Genomic_DNA"/>
</dbReference>